<dbReference type="AlphaFoldDB" id="A0A917ELD7"/>
<dbReference type="RefSeq" id="WP_095594905.1">
    <property type="nucleotide sequence ID" value="NZ_BMKN01000002.1"/>
</dbReference>
<dbReference type="SUPFAM" id="SSF55811">
    <property type="entry name" value="Nudix"/>
    <property type="match status" value="1"/>
</dbReference>
<dbReference type="EMBL" id="BMKN01000002">
    <property type="protein sequence ID" value="GGE51570.1"/>
    <property type="molecule type" value="Genomic_DNA"/>
</dbReference>
<dbReference type="CDD" id="cd18880">
    <property type="entry name" value="NUDIX_ADPRase"/>
    <property type="match status" value="1"/>
</dbReference>
<organism evidence="4 5">
    <name type="scientific">Actibacterium pelagium</name>
    <dbReference type="NCBI Taxonomy" id="2029103"/>
    <lineage>
        <taxon>Bacteria</taxon>
        <taxon>Pseudomonadati</taxon>
        <taxon>Pseudomonadota</taxon>
        <taxon>Alphaproteobacteria</taxon>
        <taxon>Rhodobacterales</taxon>
        <taxon>Roseobacteraceae</taxon>
        <taxon>Actibacterium</taxon>
    </lineage>
</organism>
<dbReference type="PROSITE" id="PS51462">
    <property type="entry name" value="NUDIX"/>
    <property type="match status" value="1"/>
</dbReference>
<dbReference type="InterPro" id="IPR000086">
    <property type="entry name" value="NUDIX_hydrolase_dom"/>
</dbReference>
<evidence type="ECO:0000313" key="5">
    <source>
        <dbReference type="Proteomes" id="UP000606730"/>
    </source>
</evidence>
<dbReference type="Proteomes" id="UP000606730">
    <property type="component" value="Unassembled WGS sequence"/>
</dbReference>
<evidence type="ECO:0000313" key="4">
    <source>
        <dbReference type="EMBL" id="GGE51570.1"/>
    </source>
</evidence>
<proteinExistence type="predicted"/>
<accession>A0A917ELD7</accession>
<dbReference type="OrthoDB" id="9761969at2"/>
<dbReference type="PANTHER" id="PTHR43046">
    <property type="entry name" value="GDP-MANNOSE MANNOSYL HYDROLASE"/>
    <property type="match status" value="1"/>
</dbReference>
<dbReference type="GO" id="GO:0016787">
    <property type="term" value="F:hydrolase activity"/>
    <property type="evidence" value="ECO:0007669"/>
    <property type="project" value="UniProtKB-KW"/>
</dbReference>
<gene>
    <name evidence="4" type="ORF">GCM10011517_19130</name>
</gene>
<dbReference type="PANTHER" id="PTHR43046:SF14">
    <property type="entry name" value="MUTT_NUDIX FAMILY PROTEIN"/>
    <property type="match status" value="1"/>
</dbReference>
<dbReference type="Gene3D" id="3.90.79.10">
    <property type="entry name" value="Nucleoside Triphosphate Pyrophosphohydrolase"/>
    <property type="match status" value="1"/>
</dbReference>
<dbReference type="Pfam" id="PF00293">
    <property type="entry name" value="NUDIX"/>
    <property type="match status" value="1"/>
</dbReference>
<reference evidence="4" key="1">
    <citation type="journal article" date="2014" name="Int. J. Syst. Evol. Microbiol.">
        <title>Complete genome sequence of Corynebacterium casei LMG S-19264T (=DSM 44701T), isolated from a smear-ripened cheese.</title>
        <authorList>
            <consortium name="US DOE Joint Genome Institute (JGI-PGF)"/>
            <person name="Walter F."/>
            <person name="Albersmeier A."/>
            <person name="Kalinowski J."/>
            <person name="Ruckert C."/>
        </authorList>
    </citation>
    <scope>NUCLEOTIDE SEQUENCE</scope>
    <source>
        <strain evidence="4">CGMCC 1.16012</strain>
    </source>
</reference>
<reference evidence="4" key="2">
    <citation type="submission" date="2020-09" db="EMBL/GenBank/DDBJ databases">
        <authorList>
            <person name="Sun Q."/>
            <person name="Zhou Y."/>
        </authorList>
    </citation>
    <scope>NUCLEOTIDE SEQUENCE</scope>
    <source>
        <strain evidence="4">CGMCC 1.16012</strain>
    </source>
</reference>
<feature type="domain" description="Nudix hydrolase" evidence="3">
    <location>
        <begin position="5"/>
        <end position="136"/>
    </location>
</feature>
<sequence length="148" mass="16654">MPYRPIRLAARAVLMQDDRLLVVNAYPGNKSDLWCVPGGGAEPGSSLPENLAREVFEETGLTIKVGLPCLVNEFHSPDHGFHQVEVFFRCTLQSGQLSSEWQDPEAIVHNRQFVTREELSVLRFKPSSLIDIAWGDGIYYDPLERIVS</sequence>
<comment type="caution">
    <text evidence="4">The sequence shown here is derived from an EMBL/GenBank/DDBJ whole genome shotgun (WGS) entry which is preliminary data.</text>
</comment>
<dbReference type="InterPro" id="IPR015797">
    <property type="entry name" value="NUDIX_hydrolase-like_dom_sf"/>
</dbReference>
<keyword evidence="2 4" id="KW-0378">Hydrolase</keyword>
<protein>
    <submittedName>
        <fullName evidence="4">NUDIX hydrolase</fullName>
    </submittedName>
</protein>
<evidence type="ECO:0000256" key="2">
    <source>
        <dbReference type="ARBA" id="ARBA00022801"/>
    </source>
</evidence>
<keyword evidence="5" id="KW-1185">Reference proteome</keyword>
<name>A0A917ELD7_9RHOB</name>
<evidence type="ECO:0000259" key="3">
    <source>
        <dbReference type="PROSITE" id="PS51462"/>
    </source>
</evidence>
<comment type="cofactor">
    <cofactor evidence="1">
        <name>Mg(2+)</name>
        <dbReference type="ChEBI" id="CHEBI:18420"/>
    </cofactor>
</comment>
<evidence type="ECO:0000256" key="1">
    <source>
        <dbReference type="ARBA" id="ARBA00001946"/>
    </source>
</evidence>